<dbReference type="PANTHER" id="PTHR11895:SF151">
    <property type="entry name" value="GLUTAMYL-TRNA(GLN) AMIDOTRANSFERASE SUBUNIT A"/>
    <property type="match status" value="1"/>
</dbReference>
<comment type="caution">
    <text evidence="7">The sequence shown here is derived from an EMBL/GenBank/DDBJ whole genome shotgun (WGS) entry which is preliminary data.</text>
</comment>
<dbReference type="InterPro" id="IPR000120">
    <property type="entry name" value="Amidase"/>
</dbReference>
<keyword evidence="1 5" id="KW-0436">Ligase</keyword>
<keyword evidence="3 5" id="KW-0067">ATP-binding</keyword>
<evidence type="ECO:0000313" key="7">
    <source>
        <dbReference type="EMBL" id="MBU2690543.1"/>
    </source>
</evidence>
<gene>
    <name evidence="5 7" type="primary">gatA</name>
    <name evidence="7" type="ORF">KJ970_06405</name>
</gene>
<comment type="function">
    <text evidence="5">Allows the formation of correctly charged Gln-tRNA(Gln) through the transamidation of misacylated Glu-tRNA(Gln) in organisms which lack glutaminyl-tRNA synthetase. The reaction takes place in the presence of glutamine and ATP through an activated gamma-phospho-Glu-tRNA(Gln).</text>
</comment>
<evidence type="ECO:0000256" key="4">
    <source>
        <dbReference type="ARBA" id="ARBA00022917"/>
    </source>
</evidence>
<feature type="active site" description="Charge relay system" evidence="5">
    <location>
        <position position="154"/>
    </location>
</feature>
<dbReference type="PANTHER" id="PTHR11895">
    <property type="entry name" value="TRANSAMIDASE"/>
    <property type="match status" value="1"/>
</dbReference>
<reference evidence="7" key="1">
    <citation type="submission" date="2021-05" db="EMBL/GenBank/DDBJ databases">
        <title>Energy efficiency and biological interactions define the core microbiome of deep oligotrophic groundwater.</title>
        <authorList>
            <person name="Mehrshad M."/>
            <person name="Lopez-Fernandez M."/>
            <person name="Bell E."/>
            <person name="Bernier-Latmani R."/>
            <person name="Bertilsson S."/>
            <person name="Dopson M."/>
        </authorList>
    </citation>
    <scope>NUCLEOTIDE SEQUENCE</scope>
    <source>
        <strain evidence="7">Modern_marine.mb.64</strain>
    </source>
</reference>
<dbReference type="SUPFAM" id="SSF75304">
    <property type="entry name" value="Amidase signature (AS) enzymes"/>
    <property type="match status" value="1"/>
</dbReference>
<dbReference type="Pfam" id="PF01425">
    <property type="entry name" value="Amidase"/>
    <property type="match status" value="1"/>
</dbReference>
<dbReference type="InterPro" id="IPR004412">
    <property type="entry name" value="GatA"/>
</dbReference>
<dbReference type="InterPro" id="IPR036928">
    <property type="entry name" value="AS_sf"/>
</dbReference>
<evidence type="ECO:0000256" key="3">
    <source>
        <dbReference type="ARBA" id="ARBA00022840"/>
    </source>
</evidence>
<name>A0A948RT53_UNCEI</name>
<dbReference type="AlphaFoldDB" id="A0A948RT53"/>
<dbReference type="NCBIfam" id="TIGR00132">
    <property type="entry name" value="gatA"/>
    <property type="match status" value="1"/>
</dbReference>
<keyword evidence="2 5" id="KW-0547">Nucleotide-binding</keyword>
<dbReference type="HAMAP" id="MF_00120">
    <property type="entry name" value="GatA"/>
    <property type="match status" value="1"/>
</dbReference>
<comment type="similarity">
    <text evidence="5">Belongs to the amidase family. GatA subfamily.</text>
</comment>
<protein>
    <recommendedName>
        <fullName evidence="5">Glutamyl-tRNA(Gln) amidotransferase subunit A</fullName>
        <shortName evidence="5">Glu-ADT subunit A</shortName>
        <ecNumber evidence="5">6.3.5.7</ecNumber>
    </recommendedName>
</protein>
<evidence type="ECO:0000256" key="5">
    <source>
        <dbReference type="HAMAP-Rule" id="MF_00120"/>
    </source>
</evidence>
<proteinExistence type="inferred from homology"/>
<feature type="domain" description="Amidase" evidence="6">
    <location>
        <begin position="24"/>
        <end position="467"/>
    </location>
</feature>
<dbReference type="GO" id="GO:0005524">
    <property type="term" value="F:ATP binding"/>
    <property type="evidence" value="ECO:0007669"/>
    <property type="project" value="UniProtKB-KW"/>
</dbReference>
<dbReference type="GO" id="GO:0006412">
    <property type="term" value="P:translation"/>
    <property type="evidence" value="ECO:0007669"/>
    <property type="project" value="UniProtKB-UniRule"/>
</dbReference>
<evidence type="ECO:0000256" key="1">
    <source>
        <dbReference type="ARBA" id="ARBA00022598"/>
    </source>
</evidence>
<dbReference type="Gene3D" id="3.90.1300.10">
    <property type="entry name" value="Amidase signature (AS) domain"/>
    <property type="match status" value="1"/>
</dbReference>
<evidence type="ECO:0000313" key="8">
    <source>
        <dbReference type="Proteomes" id="UP000777784"/>
    </source>
</evidence>
<comment type="subunit">
    <text evidence="5">Heterotrimer of A, B and C subunits.</text>
</comment>
<dbReference type="GO" id="GO:0030956">
    <property type="term" value="C:glutamyl-tRNA(Gln) amidotransferase complex"/>
    <property type="evidence" value="ECO:0007669"/>
    <property type="project" value="InterPro"/>
</dbReference>
<evidence type="ECO:0000256" key="2">
    <source>
        <dbReference type="ARBA" id="ARBA00022741"/>
    </source>
</evidence>
<organism evidence="7 8">
    <name type="scientific">Eiseniibacteriota bacterium</name>
    <dbReference type="NCBI Taxonomy" id="2212470"/>
    <lineage>
        <taxon>Bacteria</taxon>
        <taxon>Candidatus Eiseniibacteriota</taxon>
    </lineage>
</organism>
<evidence type="ECO:0000259" key="6">
    <source>
        <dbReference type="Pfam" id="PF01425"/>
    </source>
</evidence>
<dbReference type="InterPro" id="IPR023631">
    <property type="entry name" value="Amidase_dom"/>
</dbReference>
<sequence>MTLWRMGAVEAAGLIRRGELRAAELVGACLSRLKDKEKEIHAFLKVDEAGSLTQAAAIDNLVREGSDPGPLAGIPVAVKDNICTKDLRTTCASRILKDFDPIYDATAIQKLRRAGAVILGKTNLDEFGMGSSTENSAFGPTRNPWDETRVPGGSSGGSAAALCAGMAPLALGTDTGGSVRQPAAFCGVTAFKPSYGAVSRYGLVAFASGFDTMGSMARGVADCLQLYNVICGPDSMDSTSAPDSTPINLNSLRGPVADLVLGLPRRWIEEGCNREVFDIYENTVRVLKESGVRFQEIDMPKPDHAVSCYYILTDAEASSNLARYDGVRFGYRAADGEALESLESLYKHTRGKGFGPEVKRRVILGSYLLSAGYCDAYYLRAQKIRGWVKESLTRAFERVSALLLPTSPTPAFKLGERIKQPLQMYLSDLFTVSANLSGAPALAFPAGFTQNNLPVGLQLMGRPGEEEHWIRPAHLLEQTLQLAQIAPDKPALGD</sequence>
<accession>A0A948RT53</accession>
<comment type="catalytic activity">
    <reaction evidence="5">
        <text>L-glutamyl-tRNA(Gln) + L-glutamine + ATP + H2O = L-glutaminyl-tRNA(Gln) + L-glutamate + ADP + phosphate + H(+)</text>
        <dbReference type="Rhea" id="RHEA:17521"/>
        <dbReference type="Rhea" id="RHEA-COMP:9681"/>
        <dbReference type="Rhea" id="RHEA-COMP:9684"/>
        <dbReference type="ChEBI" id="CHEBI:15377"/>
        <dbReference type="ChEBI" id="CHEBI:15378"/>
        <dbReference type="ChEBI" id="CHEBI:29985"/>
        <dbReference type="ChEBI" id="CHEBI:30616"/>
        <dbReference type="ChEBI" id="CHEBI:43474"/>
        <dbReference type="ChEBI" id="CHEBI:58359"/>
        <dbReference type="ChEBI" id="CHEBI:78520"/>
        <dbReference type="ChEBI" id="CHEBI:78521"/>
        <dbReference type="ChEBI" id="CHEBI:456216"/>
        <dbReference type="EC" id="6.3.5.7"/>
    </reaction>
</comment>
<dbReference type="GO" id="GO:0050567">
    <property type="term" value="F:glutaminyl-tRNA synthase (glutamine-hydrolyzing) activity"/>
    <property type="evidence" value="ECO:0007669"/>
    <property type="project" value="UniProtKB-UniRule"/>
</dbReference>
<feature type="active site" description="Acyl-ester intermediate" evidence="5">
    <location>
        <position position="178"/>
    </location>
</feature>
<dbReference type="Proteomes" id="UP000777784">
    <property type="component" value="Unassembled WGS sequence"/>
</dbReference>
<dbReference type="EMBL" id="JAHJDP010000032">
    <property type="protein sequence ID" value="MBU2690543.1"/>
    <property type="molecule type" value="Genomic_DNA"/>
</dbReference>
<dbReference type="EC" id="6.3.5.7" evidence="5"/>
<keyword evidence="4 5" id="KW-0648">Protein biosynthesis</keyword>
<feature type="active site" description="Charge relay system" evidence="5">
    <location>
        <position position="79"/>
    </location>
</feature>